<gene>
    <name evidence="2" type="ORF">A3207_08150</name>
</gene>
<proteinExistence type="predicted"/>
<dbReference type="EMBL" id="LVVT01000018">
    <property type="protein sequence ID" value="TQS82072.1"/>
    <property type="molecule type" value="Genomic_DNA"/>
</dbReference>
<sequence length="207" mass="23485">MESQAIVLIDNGYLAKTLENDFGRTRLDYSAFARELCSIISCDMSKAYLYDAPPINKPTDNAKRRKTYANRMRFFDDIRKTPQFEVKLGRLTEFVDHETGRIVTRQKGVDVMLAVDMIVHTLDPEVEVDNMILIAGDADFEPAVRYSVSRGKNIVLCCSTKYRKNGGKSYSDALMNVSSSFISLDYDLISKCSFVRKKAESLNSYPI</sequence>
<dbReference type="Proteomes" id="UP000752814">
    <property type="component" value="Unassembled WGS sequence"/>
</dbReference>
<dbReference type="PANTHER" id="PTHR35458:SF8">
    <property type="entry name" value="SLR0650 PROTEIN"/>
    <property type="match status" value="1"/>
</dbReference>
<dbReference type="InterPro" id="IPR047140">
    <property type="entry name" value="LabA"/>
</dbReference>
<protein>
    <recommendedName>
        <fullName evidence="1">NYN domain-containing protein</fullName>
    </recommendedName>
</protein>
<organism evidence="2 3">
    <name type="scientific">Candidatus Methanomassiliicoccus intestinalis</name>
    <dbReference type="NCBI Taxonomy" id="1406512"/>
    <lineage>
        <taxon>Archaea</taxon>
        <taxon>Methanobacteriati</taxon>
        <taxon>Thermoplasmatota</taxon>
        <taxon>Thermoplasmata</taxon>
        <taxon>Methanomassiliicoccales</taxon>
        <taxon>Methanomassiliicoccaceae</taxon>
        <taxon>Methanomassiliicoccus</taxon>
    </lineage>
</organism>
<dbReference type="GeneID" id="41323036"/>
<evidence type="ECO:0000313" key="3">
    <source>
        <dbReference type="Proteomes" id="UP000752814"/>
    </source>
</evidence>
<accession>A0A8J8PFU1</accession>
<comment type="caution">
    <text evidence="2">The sequence shown here is derived from an EMBL/GenBank/DDBJ whole genome shotgun (WGS) entry which is preliminary data.</text>
</comment>
<dbReference type="Gene3D" id="3.40.50.1010">
    <property type="entry name" value="5'-nuclease"/>
    <property type="match status" value="1"/>
</dbReference>
<dbReference type="PANTHER" id="PTHR35458">
    <property type="entry name" value="SLR0755 PROTEIN"/>
    <property type="match status" value="1"/>
</dbReference>
<reference evidence="2" key="1">
    <citation type="submission" date="2016-03" db="EMBL/GenBank/DDBJ databases">
        <authorList>
            <person name="Borrel G."/>
            <person name="Mccann A."/>
            <person name="O'Toole P.W."/>
        </authorList>
    </citation>
    <scope>NUCLEOTIDE SEQUENCE</scope>
    <source>
        <strain evidence="2">183</strain>
    </source>
</reference>
<dbReference type="OMA" id="IMLATDM"/>
<feature type="domain" description="NYN" evidence="1">
    <location>
        <begin position="7"/>
        <end position="185"/>
    </location>
</feature>
<evidence type="ECO:0000313" key="2">
    <source>
        <dbReference type="EMBL" id="TQS82072.1"/>
    </source>
</evidence>
<dbReference type="AlphaFoldDB" id="A0A8J8PFU1"/>
<dbReference type="Pfam" id="PF01936">
    <property type="entry name" value="NYN"/>
    <property type="match status" value="1"/>
</dbReference>
<dbReference type="GO" id="GO:0004540">
    <property type="term" value="F:RNA nuclease activity"/>
    <property type="evidence" value="ECO:0007669"/>
    <property type="project" value="InterPro"/>
</dbReference>
<evidence type="ECO:0000259" key="1">
    <source>
        <dbReference type="Pfam" id="PF01936"/>
    </source>
</evidence>
<name>A0A8J8PFU1_9ARCH</name>
<dbReference type="InterPro" id="IPR021139">
    <property type="entry name" value="NYN"/>
</dbReference>
<dbReference type="RefSeq" id="WP_020448508.1">
    <property type="nucleotide sequence ID" value="NZ_CAYAXV010000010.1"/>
</dbReference>